<name>A0A6G0T9F6_APHGL</name>
<dbReference type="Pfam" id="PF07766">
    <property type="entry name" value="LETM1_RBD"/>
    <property type="match status" value="1"/>
</dbReference>
<sequence length="173" mass="20252">MLVYYVRHLSLMAEECSDDMLLKWFRVIECLGAGGVSPVEDIIQAIPVFTMFPYHFSTLPRQHIKVLLKMYNIHRGWRRRVRLKNLAQYIQLMDKAIESEGGPDKLNDRQLKWACLFRGLNPFSSSRETLVLYLKDWIKISSKIDNDSLSCILHCQVLLALNRPENDILKRTE</sequence>
<accession>A0A6G0T9F6</accession>
<dbReference type="EMBL" id="VYZN01000049">
    <property type="protein sequence ID" value="KAE9528086.1"/>
    <property type="molecule type" value="Genomic_DNA"/>
</dbReference>
<dbReference type="PROSITE" id="PS51758">
    <property type="entry name" value="LETM1_RBD"/>
    <property type="match status" value="1"/>
</dbReference>
<dbReference type="OrthoDB" id="73691at2759"/>
<dbReference type="GO" id="GO:0043022">
    <property type="term" value="F:ribosome binding"/>
    <property type="evidence" value="ECO:0007669"/>
    <property type="project" value="InterPro"/>
</dbReference>
<reference evidence="3 4" key="1">
    <citation type="submission" date="2019-08" db="EMBL/GenBank/DDBJ databases">
        <title>The genome of the soybean aphid Biotype 1, its phylome, world population structure and adaptation to the North American continent.</title>
        <authorList>
            <person name="Giordano R."/>
            <person name="Donthu R.K."/>
            <person name="Hernandez A.G."/>
            <person name="Wright C.L."/>
            <person name="Zimin A.V."/>
        </authorList>
    </citation>
    <scope>NUCLEOTIDE SEQUENCE [LARGE SCALE GENOMIC DNA]</scope>
    <source>
        <tissue evidence="3">Whole aphids</tissue>
    </source>
</reference>
<comment type="caution">
    <text evidence="3">The sequence shown here is derived from an EMBL/GenBank/DDBJ whole genome shotgun (WGS) entry which is preliminary data.</text>
</comment>
<evidence type="ECO:0000256" key="1">
    <source>
        <dbReference type="PROSITE-ProRule" id="PRU01094"/>
    </source>
</evidence>
<keyword evidence="4" id="KW-1185">Reference proteome</keyword>
<keyword evidence="1" id="KW-0496">Mitochondrion</keyword>
<evidence type="ECO:0000313" key="3">
    <source>
        <dbReference type="EMBL" id="KAE9528086.1"/>
    </source>
</evidence>
<proteinExistence type="predicted"/>
<dbReference type="InterPro" id="IPR033122">
    <property type="entry name" value="LETM1-like_RBD"/>
</dbReference>
<feature type="domain" description="Letm1 RBD" evidence="2">
    <location>
        <begin position="1"/>
        <end position="173"/>
    </location>
</feature>
<dbReference type="Proteomes" id="UP000475862">
    <property type="component" value="Unassembled WGS sequence"/>
</dbReference>
<organism evidence="3 4">
    <name type="scientific">Aphis glycines</name>
    <name type="common">Soybean aphid</name>
    <dbReference type="NCBI Taxonomy" id="307491"/>
    <lineage>
        <taxon>Eukaryota</taxon>
        <taxon>Metazoa</taxon>
        <taxon>Ecdysozoa</taxon>
        <taxon>Arthropoda</taxon>
        <taxon>Hexapoda</taxon>
        <taxon>Insecta</taxon>
        <taxon>Pterygota</taxon>
        <taxon>Neoptera</taxon>
        <taxon>Paraneoptera</taxon>
        <taxon>Hemiptera</taxon>
        <taxon>Sternorrhyncha</taxon>
        <taxon>Aphidomorpha</taxon>
        <taxon>Aphidoidea</taxon>
        <taxon>Aphididae</taxon>
        <taxon>Aphidini</taxon>
        <taxon>Aphis</taxon>
        <taxon>Aphis</taxon>
    </lineage>
</organism>
<dbReference type="AlphaFoldDB" id="A0A6G0T9F6"/>
<gene>
    <name evidence="3" type="ORF">AGLY_012508</name>
</gene>
<protein>
    <recommendedName>
        <fullName evidence="2">Letm1 RBD domain-containing protein</fullName>
    </recommendedName>
</protein>
<evidence type="ECO:0000313" key="4">
    <source>
        <dbReference type="Proteomes" id="UP000475862"/>
    </source>
</evidence>
<evidence type="ECO:0000259" key="2">
    <source>
        <dbReference type="PROSITE" id="PS51758"/>
    </source>
</evidence>